<organism evidence="2 3">
    <name type="scientific">Piscirickettsia salmonis</name>
    <dbReference type="NCBI Taxonomy" id="1238"/>
    <lineage>
        <taxon>Bacteria</taxon>
        <taxon>Pseudomonadati</taxon>
        <taxon>Pseudomonadota</taxon>
        <taxon>Gammaproteobacteria</taxon>
        <taxon>Thiotrichales</taxon>
        <taxon>Piscirickettsiaceae</taxon>
        <taxon>Piscirickettsia</taxon>
    </lineage>
</organism>
<dbReference type="Proteomes" id="UP000422232">
    <property type="component" value="Plasmid unnamed3"/>
</dbReference>
<evidence type="ECO:0000256" key="1">
    <source>
        <dbReference type="SAM" id="MobiDB-lite"/>
    </source>
</evidence>
<evidence type="ECO:0000313" key="2">
    <source>
        <dbReference type="EMBL" id="QGO07811.1"/>
    </source>
</evidence>
<reference evidence="2 3" key="1">
    <citation type="submission" date="2019-04" db="EMBL/GenBank/DDBJ databases">
        <title>Complete genome sequencing of Piscirickettsia salmonis strain Psal-009.</title>
        <authorList>
            <person name="Schober I."/>
            <person name="Bunk B."/>
            <person name="Sproer C."/>
            <person name="Carril G.P."/>
            <person name="Riedel T."/>
            <person name="Flores-Herrera P.A."/>
            <person name="Nourdin-Galindo G."/>
            <person name="Marshall S.H."/>
            <person name="Overmann J."/>
        </authorList>
    </citation>
    <scope>NUCLEOTIDE SEQUENCE [LARGE SCALE GENOMIC DNA]</scope>
    <source>
        <strain evidence="2 3">Psal-009</strain>
        <plasmid evidence="2 3">unnamed3</plasmid>
    </source>
</reference>
<protein>
    <submittedName>
        <fullName evidence="2">Uncharacterized protein</fullName>
    </submittedName>
</protein>
<accession>A0A9Q5VA55</accession>
<keyword evidence="2" id="KW-0614">Plasmid</keyword>
<geneLocation type="plasmid" evidence="2 3">
    <name>unnamed3</name>
</geneLocation>
<dbReference type="EMBL" id="CP038911">
    <property type="protein sequence ID" value="QGO07811.1"/>
    <property type="molecule type" value="Genomic_DNA"/>
</dbReference>
<gene>
    <name evidence="2" type="ORF">Psal009_03770</name>
</gene>
<evidence type="ECO:0000313" key="3">
    <source>
        <dbReference type="Proteomes" id="UP000422232"/>
    </source>
</evidence>
<dbReference type="GeneID" id="66742639"/>
<dbReference type="AlphaFoldDB" id="A0A9Q5VA55"/>
<name>A0A9Q5VA55_PISSA</name>
<proteinExistence type="predicted"/>
<sequence length="271" mass="31796">MAVVSEEMIRRVGLDEAYFISCLLSYIKKHKEEKRHFYEGRTWNRSTCEGLAESLAVNWSADKIGRVTRSLIKKGILIKGNHNNISYDRTTWITFVNEREIFNFHSYHFEDYLNKKQQEISPLKVQKESQSEETQHFANLQNGSCTDAESILHVCGDYTNPNTTIPIQYRERGEPSQKDPFDFEFTETQKEIANSKNIDINFEFKVFKDYWQADKLPKKFSASRRFSTWLHNARSRSTSNANNLTTQQQLKQHLKDLEETGPSPDFRPSEY</sequence>
<feature type="region of interest" description="Disordered" evidence="1">
    <location>
        <begin position="236"/>
        <end position="271"/>
    </location>
</feature>
<dbReference type="RefSeq" id="WP_016210962.1">
    <property type="nucleotide sequence ID" value="NZ_CP013780.1"/>
</dbReference>
<feature type="compositionally biased region" description="Low complexity" evidence="1">
    <location>
        <begin position="236"/>
        <end position="251"/>
    </location>
</feature>
<keyword evidence="3" id="KW-1185">Reference proteome</keyword>